<dbReference type="PROSITE" id="PS50250">
    <property type="entry name" value="PCI"/>
    <property type="match status" value="1"/>
</dbReference>
<dbReference type="InterPro" id="IPR033205">
    <property type="entry name" value="COP9_CSN8"/>
</dbReference>
<sequence length="225" mass="25135">MELPLLTMEQLSQLVASNPPLSQLFEALSRYELQACLISTGSNGPNAGGDDSTLLSMFYSSFFLVHLLTDQVLDARSEARALTKRIPETLLQYDPSLQNCLTLLRAVWQTQHAQVYQVLRGLPWPDALQPLVRRYESFFQDKTLIAVSRSYEAIRLATAAIHLGLDEQLAEKEDPNIISNFTKCGWSWDSESKLLHPKPIVVSPTEPQSSNGIRKAMAMLGTRAC</sequence>
<dbReference type="InterPro" id="IPR033464">
    <property type="entry name" value="CSN8_PSD8_EIF3K"/>
</dbReference>
<dbReference type="GO" id="GO:0000338">
    <property type="term" value="P:protein deneddylation"/>
    <property type="evidence" value="ECO:0007669"/>
    <property type="project" value="InterPro"/>
</dbReference>
<gene>
    <name evidence="9" type="ORF">PENNAL_c0004G04495</name>
</gene>
<comment type="caution">
    <text evidence="9">The sequence shown here is derived from an EMBL/GenBank/DDBJ whole genome shotgun (WGS) entry which is preliminary data.</text>
</comment>
<dbReference type="GO" id="GO:0010387">
    <property type="term" value="P:COP9 signalosome assembly"/>
    <property type="evidence" value="ECO:0007669"/>
    <property type="project" value="InterPro"/>
</dbReference>
<evidence type="ECO:0000256" key="7">
    <source>
        <dbReference type="ARBA" id="ARBA00023242"/>
    </source>
</evidence>
<evidence type="ECO:0000256" key="2">
    <source>
        <dbReference type="ARBA" id="ARBA00004496"/>
    </source>
</evidence>
<evidence type="ECO:0000256" key="5">
    <source>
        <dbReference type="ARBA" id="ARBA00022490"/>
    </source>
</evidence>
<evidence type="ECO:0000256" key="4">
    <source>
        <dbReference type="ARBA" id="ARBA00014875"/>
    </source>
</evidence>
<reference evidence="10" key="1">
    <citation type="journal article" date="2017" name="Nat. Microbiol.">
        <title>Global analysis of biosynthetic gene clusters reveals vast potential of secondary metabolite production in Penicillium species.</title>
        <authorList>
            <person name="Nielsen J.C."/>
            <person name="Grijseels S."/>
            <person name="Prigent S."/>
            <person name="Ji B."/>
            <person name="Dainat J."/>
            <person name="Nielsen K.F."/>
            <person name="Frisvad J.C."/>
            <person name="Workman M."/>
            <person name="Nielsen J."/>
        </authorList>
    </citation>
    <scope>NUCLEOTIDE SEQUENCE [LARGE SCALE GENOMIC DNA]</scope>
    <source>
        <strain evidence="10">IBT 13039</strain>
    </source>
</reference>
<dbReference type="EMBL" id="MOOB01000004">
    <property type="protein sequence ID" value="OQE94248.1"/>
    <property type="molecule type" value="Genomic_DNA"/>
</dbReference>
<dbReference type="GO" id="GO:0008180">
    <property type="term" value="C:COP9 signalosome"/>
    <property type="evidence" value="ECO:0007669"/>
    <property type="project" value="UniProtKB-KW"/>
</dbReference>
<comment type="subcellular location">
    <subcellularLocation>
        <location evidence="2">Cytoplasm</location>
    </subcellularLocation>
    <subcellularLocation>
        <location evidence="1">Nucleus</location>
    </subcellularLocation>
</comment>
<dbReference type="OMA" id="LRAVWQT"/>
<comment type="similarity">
    <text evidence="3">Belongs to the CSN8 family.</text>
</comment>
<protein>
    <recommendedName>
        <fullName evidence="4">COP9 signalosome complex subunit 8</fullName>
    </recommendedName>
</protein>
<evidence type="ECO:0000313" key="10">
    <source>
        <dbReference type="Proteomes" id="UP000191691"/>
    </source>
</evidence>
<dbReference type="AlphaFoldDB" id="A0A1V6Z3X6"/>
<name>A0A1V6Z3X6_PENNA</name>
<feature type="domain" description="PCI" evidence="8">
    <location>
        <begin position="26"/>
        <end position="207"/>
    </location>
</feature>
<dbReference type="GO" id="GO:0005737">
    <property type="term" value="C:cytoplasm"/>
    <property type="evidence" value="ECO:0007669"/>
    <property type="project" value="UniProtKB-SubCell"/>
</dbReference>
<dbReference type="PANTHER" id="PTHR13339">
    <property type="entry name" value="COP9 SIGNALOSOME COMPLEX SUBUNIT 8"/>
    <property type="match status" value="1"/>
</dbReference>
<dbReference type="STRING" id="60175.A0A1V6Z3X6"/>
<evidence type="ECO:0000256" key="1">
    <source>
        <dbReference type="ARBA" id="ARBA00004123"/>
    </source>
</evidence>
<dbReference type="PANTHER" id="PTHR13339:SF0">
    <property type="entry name" value="COP9 SIGNALOSOME COMPLEX SUBUNIT 8"/>
    <property type="match status" value="1"/>
</dbReference>
<keyword evidence="10" id="KW-1185">Reference proteome</keyword>
<keyword evidence="6" id="KW-0736">Signalosome</keyword>
<evidence type="ECO:0000313" key="9">
    <source>
        <dbReference type="EMBL" id="OQE94248.1"/>
    </source>
</evidence>
<evidence type="ECO:0000259" key="8">
    <source>
        <dbReference type="PROSITE" id="PS50250"/>
    </source>
</evidence>
<dbReference type="InterPro" id="IPR000717">
    <property type="entry name" value="PCI_dom"/>
</dbReference>
<evidence type="ECO:0000256" key="3">
    <source>
        <dbReference type="ARBA" id="ARBA00008252"/>
    </source>
</evidence>
<dbReference type="Proteomes" id="UP000191691">
    <property type="component" value="Unassembled WGS sequence"/>
</dbReference>
<accession>A0A1V6Z3X6</accession>
<proteinExistence type="inferred from homology"/>
<keyword evidence="7" id="KW-0539">Nucleus</keyword>
<dbReference type="Pfam" id="PF10075">
    <property type="entry name" value="CSN8_PSD8_EIF3K"/>
    <property type="match status" value="1"/>
</dbReference>
<organism evidence="9 10">
    <name type="scientific">Penicillium nalgiovense</name>
    <dbReference type="NCBI Taxonomy" id="60175"/>
    <lineage>
        <taxon>Eukaryota</taxon>
        <taxon>Fungi</taxon>
        <taxon>Dikarya</taxon>
        <taxon>Ascomycota</taxon>
        <taxon>Pezizomycotina</taxon>
        <taxon>Eurotiomycetes</taxon>
        <taxon>Eurotiomycetidae</taxon>
        <taxon>Eurotiales</taxon>
        <taxon>Aspergillaceae</taxon>
        <taxon>Penicillium</taxon>
    </lineage>
</organism>
<keyword evidence="5" id="KW-0963">Cytoplasm</keyword>
<evidence type="ECO:0000256" key="6">
    <source>
        <dbReference type="ARBA" id="ARBA00022790"/>
    </source>
</evidence>